<feature type="binding site" evidence="7">
    <location>
        <position position="64"/>
    </location>
    <ligand>
        <name>tRNA</name>
        <dbReference type="ChEBI" id="CHEBI:17843"/>
    </ligand>
</feature>
<comment type="caution">
    <text evidence="8">The sequence shown here is derived from an EMBL/GenBank/DDBJ whole genome shotgun (WGS) entry which is preliminary data.</text>
</comment>
<sequence>MLIVGLGNPGREYANSRHNAGYIILDQIAFHNNFIFNKSTKYRSEIIKISLLGQKIILIKPLTYMNLSGIAVLLVKDFYKLQNHDIIVIHDDIDLPLGSVKLKVGGSSGGHNGLKSISNAIGESYLRIKIGIGRPISDHLSVAGYVLSDFPATELTILYPIAKKIAKNFELLVQKQLSKFMLKIKN</sequence>
<dbReference type="NCBIfam" id="TIGR00447">
    <property type="entry name" value="pth"/>
    <property type="match status" value="1"/>
</dbReference>
<dbReference type="GO" id="GO:0004045">
    <property type="term" value="F:peptidyl-tRNA hydrolase activity"/>
    <property type="evidence" value="ECO:0007669"/>
    <property type="project" value="UniProtKB-UniRule"/>
</dbReference>
<evidence type="ECO:0000256" key="4">
    <source>
        <dbReference type="ARBA" id="ARBA00022884"/>
    </source>
</evidence>
<feature type="binding site" evidence="7">
    <location>
        <position position="13"/>
    </location>
    <ligand>
        <name>tRNA</name>
        <dbReference type="ChEBI" id="CHEBI:17843"/>
    </ligand>
</feature>
<comment type="similarity">
    <text evidence="5 7">Belongs to the PTH family.</text>
</comment>
<comment type="function">
    <text evidence="7">Catalyzes the release of premature peptidyl moieties from peptidyl-tRNA molecules trapped in stalled 50S ribosomal subunits, and thus maintains levels of free tRNAs and 50S ribosomes.</text>
</comment>
<keyword evidence="7" id="KW-0963">Cytoplasm</keyword>
<dbReference type="EMBL" id="LANP01000022">
    <property type="protein sequence ID" value="KJV55450.1"/>
    <property type="molecule type" value="Genomic_DNA"/>
</dbReference>
<dbReference type="STRING" id="1359168.OCHUTO_0828"/>
<evidence type="ECO:0000256" key="2">
    <source>
        <dbReference type="ARBA" id="ARBA00022555"/>
    </source>
</evidence>
<name>A0A0F3MI64_9RICK</name>
<dbReference type="AlphaFoldDB" id="A0A0F3MI64"/>
<dbReference type="EC" id="3.1.1.29" evidence="1 7"/>
<dbReference type="HAMAP" id="MF_00083">
    <property type="entry name" value="Pept_tRNA_hydro_bact"/>
    <property type="match status" value="1"/>
</dbReference>
<comment type="catalytic activity">
    <reaction evidence="7">
        <text>an N-acyl-L-alpha-aminoacyl-tRNA + H2O = an N-acyl-L-amino acid + a tRNA + H(+)</text>
        <dbReference type="Rhea" id="RHEA:54448"/>
        <dbReference type="Rhea" id="RHEA-COMP:10123"/>
        <dbReference type="Rhea" id="RHEA-COMP:13883"/>
        <dbReference type="ChEBI" id="CHEBI:15377"/>
        <dbReference type="ChEBI" id="CHEBI:15378"/>
        <dbReference type="ChEBI" id="CHEBI:59874"/>
        <dbReference type="ChEBI" id="CHEBI:78442"/>
        <dbReference type="ChEBI" id="CHEBI:138191"/>
        <dbReference type="EC" id="3.1.1.29"/>
    </reaction>
</comment>
<keyword evidence="2 7" id="KW-0820">tRNA-binding</keyword>
<organism evidence="8 9">
    <name type="scientific">Orientia chuto str. Dubai</name>
    <dbReference type="NCBI Taxonomy" id="1359168"/>
    <lineage>
        <taxon>Bacteria</taxon>
        <taxon>Pseudomonadati</taxon>
        <taxon>Pseudomonadota</taxon>
        <taxon>Alphaproteobacteria</taxon>
        <taxon>Rickettsiales</taxon>
        <taxon>Rickettsiaceae</taxon>
        <taxon>Rickettsieae</taxon>
        <taxon>Orientia</taxon>
    </lineage>
</organism>
<dbReference type="Proteomes" id="UP000033616">
    <property type="component" value="Unassembled WGS sequence"/>
</dbReference>
<dbReference type="InterPro" id="IPR036416">
    <property type="entry name" value="Pept_tRNA_hydro_sf"/>
</dbReference>
<dbReference type="GO" id="GO:0006515">
    <property type="term" value="P:protein quality control for misfolded or incompletely synthesized proteins"/>
    <property type="evidence" value="ECO:0007669"/>
    <property type="project" value="UniProtKB-UniRule"/>
</dbReference>
<dbReference type="GO" id="GO:0000049">
    <property type="term" value="F:tRNA binding"/>
    <property type="evidence" value="ECO:0007669"/>
    <property type="project" value="UniProtKB-UniRule"/>
</dbReference>
<dbReference type="PANTHER" id="PTHR17224:SF1">
    <property type="entry name" value="PEPTIDYL-TRNA HYDROLASE"/>
    <property type="match status" value="1"/>
</dbReference>
<dbReference type="SUPFAM" id="SSF53178">
    <property type="entry name" value="Peptidyl-tRNA hydrolase-like"/>
    <property type="match status" value="1"/>
</dbReference>
<evidence type="ECO:0000256" key="6">
    <source>
        <dbReference type="ARBA" id="ARBA00050038"/>
    </source>
</evidence>
<dbReference type="GO" id="GO:0005737">
    <property type="term" value="C:cytoplasm"/>
    <property type="evidence" value="ECO:0007669"/>
    <property type="project" value="UniProtKB-SubCell"/>
</dbReference>
<keyword evidence="9" id="KW-1185">Reference proteome</keyword>
<evidence type="ECO:0000256" key="3">
    <source>
        <dbReference type="ARBA" id="ARBA00022801"/>
    </source>
</evidence>
<dbReference type="Pfam" id="PF01195">
    <property type="entry name" value="Pept_tRNA_hydro"/>
    <property type="match status" value="1"/>
</dbReference>
<evidence type="ECO:0000256" key="7">
    <source>
        <dbReference type="HAMAP-Rule" id="MF_00083"/>
    </source>
</evidence>
<evidence type="ECO:0000256" key="1">
    <source>
        <dbReference type="ARBA" id="ARBA00013260"/>
    </source>
</evidence>
<feature type="site" description="Discriminates between blocked and unblocked aminoacyl-tRNA" evidence="7">
    <location>
        <position position="8"/>
    </location>
</feature>
<dbReference type="Gene3D" id="3.40.50.1470">
    <property type="entry name" value="Peptidyl-tRNA hydrolase"/>
    <property type="match status" value="1"/>
</dbReference>
<keyword evidence="3 7" id="KW-0378">Hydrolase</keyword>
<reference evidence="8 9" key="1">
    <citation type="submission" date="2015-02" db="EMBL/GenBank/DDBJ databases">
        <title>Genome Sequencing of Rickettsiales.</title>
        <authorList>
            <person name="Daugherty S.C."/>
            <person name="Su Q."/>
            <person name="Abolude K."/>
            <person name="Beier-Sexton M."/>
            <person name="Carlyon J.A."/>
            <person name="Carter R."/>
            <person name="Day N.P."/>
            <person name="Dumler S.J."/>
            <person name="Dyachenko V."/>
            <person name="Godinez A."/>
            <person name="Kurtti T.J."/>
            <person name="Lichay M."/>
            <person name="Mullins K.E."/>
            <person name="Ott S."/>
            <person name="Pappas-Brown V."/>
            <person name="Paris D.H."/>
            <person name="Patel P."/>
            <person name="Richards A.L."/>
            <person name="Sadzewicz L."/>
            <person name="Sears K."/>
            <person name="Seidman D."/>
            <person name="Sengamalay N."/>
            <person name="Stenos J."/>
            <person name="Tallon L.J."/>
            <person name="Vincent G."/>
            <person name="Fraser C.M."/>
            <person name="Munderloh U."/>
            <person name="Dunning-Hotopp J.C."/>
        </authorList>
    </citation>
    <scope>NUCLEOTIDE SEQUENCE [LARGE SCALE GENOMIC DNA]</scope>
    <source>
        <strain evidence="8 9">Fuller</strain>
    </source>
</reference>
<feature type="binding site" evidence="7">
    <location>
        <position position="66"/>
    </location>
    <ligand>
        <name>tRNA</name>
        <dbReference type="ChEBI" id="CHEBI:17843"/>
    </ligand>
</feature>
<dbReference type="CDD" id="cd00462">
    <property type="entry name" value="PTH"/>
    <property type="match status" value="1"/>
</dbReference>
<comment type="subunit">
    <text evidence="7">Monomer.</text>
</comment>
<feature type="binding site" evidence="7">
    <location>
        <position position="112"/>
    </location>
    <ligand>
        <name>tRNA</name>
        <dbReference type="ChEBI" id="CHEBI:17843"/>
    </ligand>
</feature>
<evidence type="ECO:0000256" key="5">
    <source>
        <dbReference type="ARBA" id="ARBA00038063"/>
    </source>
</evidence>
<protein>
    <recommendedName>
        <fullName evidence="6 7">Peptidyl-tRNA hydrolase</fullName>
        <shortName evidence="7">Pth</shortName>
        <ecNumber evidence="1 7">3.1.1.29</ecNumber>
    </recommendedName>
</protein>
<dbReference type="FunFam" id="3.40.50.1470:FF:000001">
    <property type="entry name" value="Peptidyl-tRNA hydrolase"/>
    <property type="match status" value="1"/>
</dbReference>
<gene>
    <name evidence="7 8" type="primary">pth</name>
    <name evidence="8" type="ORF">OCHUTO_0828</name>
</gene>
<dbReference type="RefSeq" id="WP_045797448.1">
    <property type="nucleotide sequence ID" value="NZ_LANP01000022.1"/>
</dbReference>
<dbReference type="PROSITE" id="PS01196">
    <property type="entry name" value="PEPT_TRNA_HYDROL_2"/>
    <property type="match status" value="1"/>
</dbReference>
<dbReference type="PATRIC" id="fig|1359168.3.peg.558"/>
<feature type="site" description="Stabilizes the basic form of H active site to accept a proton" evidence="7">
    <location>
        <position position="91"/>
    </location>
</feature>
<feature type="active site" description="Proton acceptor" evidence="7">
    <location>
        <position position="18"/>
    </location>
</feature>
<dbReference type="GO" id="GO:0072344">
    <property type="term" value="P:rescue of stalled ribosome"/>
    <property type="evidence" value="ECO:0007669"/>
    <property type="project" value="UniProtKB-UniRule"/>
</dbReference>
<evidence type="ECO:0000313" key="8">
    <source>
        <dbReference type="EMBL" id="KJV55450.1"/>
    </source>
</evidence>
<accession>A0A0F3MI64</accession>
<evidence type="ECO:0000313" key="9">
    <source>
        <dbReference type="Proteomes" id="UP000033616"/>
    </source>
</evidence>
<dbReference type="OrthoDB" id="9800507at2"/>
<comment type="subcellular location">
    <subcellularLocation>
        <location evidence="7">Cytoplasm</location>
    </subcellularLocation>
</comment>
<dbReference type="PANTHER" id="PTHR17224">
    <property type="entry name" value="PEPTIDYL-TRNA HYDROLASE"/>
    <property type="match status" value="1"/>
</dbReference>
<dbReference type="InterPro" id="IPR018171">
    <property type="entry name" value="Pept_tRNA_hydro_CS"/>
</dbReference>
<keyword evidence="4 7" id="KW-0694">RNA-binding</keyword>
<proteinExistence type="inferred from homology"/>
<comment type="function">
    <text evidence="7">Hydrolyzes ribosome-free peptidyl-tRNAs (with 1 or more amino acids incorporated), which drop off the ribosome during protein synthesis, or as a result of ribosome stalling.</text>
</comment>
<dbReference type="InterPro" id="IPR001328">
    <property type="entry name" value="Pept_tRNA_hydro"/>
</dbReference>